<dbReference type="Pfam" id="PF04392">
    <property type="entry name" value="ABC_sub_bind"/>
    <property type="match status" value="1"/>
</dbReference>
<sequence>MKRLIGTIIALFLFLVIAFFSALQPVSSTSKKVPTVGILQLTTHPALDAIHKGIIAGLKTGGYIPGKTVHIDFQNAEADQSNLKSMSDKFNNENVNLMIGIATPSAQSLANVTKKTPIILGAVTDPKGAGLVSNNQKPGNNITGVSDQAPIDAQLALMKQLMPDMKTVGILYTSSDDSATKQYQQFKTAALNSGLKVKSATITSTNDVDQVSQTLVSSVDAVYVPTDNTVASSMQTLVKNATQAKIPVFPAVDTMVKNGGLATISINQYDLGVATGKMAADVLSGKSTPATTPINFVKKGDLVINLKTAKALNITIPQKLIDQAKSKGELIK</sequence>
<dbReference type="CDD" id="cd06325">
    <property type="entry name" value="PBP1_ABC_unchar_transporter"/>
    <property type="match status" value="1"/>
</dbReference>
<dbReference type="AlphaFoldDB" id="A0A0R1HU00"/>
<dbReference type="Proteomes" id="UP000051450">
    <property type="component" value="Unassembled WGS sequence"/>
</dbReference>
<dbReference type="GeneID" id="83549073"/>
<dbReference type="PANTHER" id="PTHR35271:SF1">
    <property type="entry name" value="ABC TRANSPORTER, SUBSTRATE-BINDING LIPOPROTEIN"/>
    <property type="match status" value="1"/>
</dbReference>
<dbReference type="NCBIfam" id="NF041285">
    <property type="entry name" value="ABC_SBP_TrpX"/>
    <property type="match status" value="1"/>
</dbReference>
<gene>
    <name evidence="1" type="ORF">FC66_GL000684</name>
</gene>
<dbReference type="PANTHER" id="PTHR35271">
    <property type="entry name" value="ABC TRANSPORTER, SUBSTRATE-BINDING LIPOPROTEIN-RELATED"/>
    <property type="match status" value="1"/>
</dbReference>
<keyword evidence="2" id="KW-1185">Reference proteome</keyword>
<dbReference type="STRING" id="1423719.FC66_GL000684"/>
<evidence type="ECO:0000313" key="2">
    <source>
        <dbReference type="Proteomes" id="UP000051450"/>
    </source>
</evidence>
<dbReference type="RefSeq" id="WP_057973759.1">
    <property type="nucleotide sequence ID" value="NZ_AZDI01000002.1"/>
</dbReference>
<protein>
    <submittedName>
        <fullName evidence="1">ABC-type uncharacterized transport system, periplasmic component</fullName>
    </submittedName>
</protein>
<organism evidence="1 2">
    <name type="scientific">Dellaglioa algida DSM 15638</name>
    <dbReference type="NCBI Taxonomy" id="1423719"/>
    <lineage>
        <taxon>Bacteria</taxon>
        <taxon>Bacillati</taxon>
        <taxon>Bacillota</taxon>
        <taxon>Bacilli</taxon>
        <taxon>Lactobacillales</taxon>
        <taxon>Lactobacillaceae</taxon>
        <taxon>Dellaglioa</taxon>
    </lineage>
</organism>
<dbReference type="InterPro" id="IPR028082">
    <property type="entry name" value="Peripla_BP_I"/>
</dbReference>
<dbReference type="PATRIC" id="fig|1423719.4.peg.694"/>
<name>A0A0R1HU00_9LACO</name>
<reference evidence="1 2" key="1">
    <citation type="journal article" date="2015" name="Genome Announc.">
        <title>Expanding the biotechnology potential of lactobacilli through comparative genomics of 213 strains and associated genera.</title>
        <authorList>
            <person name="Sun Z."/>
            <person name="Harris H.M."/>
            <person name="McCann A."/>
            <person name="Guo C."/>
            <person name="Argimon S."/>
            <person name="Zhang W."/>
            <person name="Yang X."/>
            <person name="Jeffery I.B."/>
            <person name="Cooney J.C."/>
            <person name="Kagawa T.F."/>
            <person name="Liu W."/>
            <person name="Song Y."/>
            <person name="Salvetti E."/>
            <person name="Wrobel A."/>
            <person name="Rasinkangas P."/>
            <person name="Parkhill J."/>
            <person name="Rea M.C."/>
            <person name="O'Sullivan O."/>
            <person name="Ritari J."/>
            <person name="Douillard F.P."/>
            <person name="Paul Ross R."/>
            <person name="Yang R."/>
            <person name="Briner A.E."/>
            <person name="Felis G.E."/>
            <person name="de Vos W.M."/>
            <person name="Barrangou R."/>
            <person name="Klaenhammer T.R."/>
            <person name="Caufield P.W."/>
            <person name="Cui Y."/>
            <person name="Zhang H."/>
            <person name="O'Toole P.W."/>
        </authorList>
    </citation>
    <scope>NUCLEOTIDE SEQUENCE [LARGE SCALE GENOMIC DNA]</scope>
    <source>
        <strain evidence="1 2">DSM 15638</strain>
    </source>
</reference>
<dbReference type="InterPro" id="IPR047776">
    <property type="entry name" value="ABC_SBP_TrpX-like"/>
</dbReference>
<dbReference type="EMBL" id="AZDI01000002">
    <property type="protein sequence ID" value="KRK46183.1"/>
    <property type="molecule type" value="Genomic_DNA"/>
</dbReference>
<dbReference type="SUPFAM" id="SSF53822">
    <property type="entry name" value="Periplasmic binding protein-like I"/>
    <property type="match status" value="1"/>
</dbReference>
<dbReference type="OrthoDB" id="9776955at2"/>
<evidence type="ECO:0000313" key="1">
    <source>
        <dbReference type="EMBL" id="KRK46183.1"/>
    </source>
</evidence>
<accession>A0A0R1HU00</accession>
<dbReference type="InterPro" id="IPR007487">
    <property type="entry name" value="ABC_transpt-TYRBP-like"/>
</dbReference>
<dbReference type="Gene3D" id="3.40.50.2300">
    <property type="match status" value="2"/>
</dbReference>
<proteinExistence type="predicted"/>
<comment type="caution">
    <text evidence="1">The sequence shown here is derived from an EMBL/GenBank/DDBJ whole genome shotgun (WGS) entry which is preliminary data.</text>
</comment>